<dbReference type="InterPro" id="IPR038934">
    <property type="entry name" value="At5g64816-like"/>
</dbReference>
<proteinExistence type="predicted"/>
<sequence length="65" mass="7493">MGQALRIKNWRAHQQRLKGRGGREKRTDDVFMYERVCRSKRMLKKVGALSKDLTVYTCVTACGSC</sequence>
<keyword evidence="2" id="KW-1185">Reference proteome</keyword>
<reference evidence="1" key="1">
    <citation type="journal article" date="2023" name="Plant J.">
        <title>Genome sequences and population genomics provide insights into the demographic history, inbreeding, and mutation load of two 'living fossil' tree species of Dipteronia.</title>
        <authorList>
            <person name="Feng Y."/>
            <person name="Comes H.P."/>
            <person name="Chen J."/>
            <person name="Zhu S."/>
            <person name="Lu R."/>
            <person name="Zhang X."/>
            <person name="Li P."/>
            <person name="Qiu J."/>
            <person name="Olsen K.M."/>
            <person name="Qiu Y."/>
        </authorList>
    </citation>
    <scope>NUCLEOTIDE SEQUENCE</scope>
    <source>
        <strain evidence="1">KIB01</strain>
    </source>
</reference>
<comment type="caution">
    <text evidence="1">The sequence shown here is derived from an EMBL/GenBank/DDBJ whole genome shotgun (WGS) entry which is preliminary data.</text>
</comment>
<dbReference type="AlphaFoldDB" id="A0AAD9WT32"/>
<accession>A0AAD9WT32</accession>
<protein>
    <submittedName>
        <fullName evidence="1">Uncharacterized protein</fullName>
    </submittedName>
</protein>
<dbReference type="EMBL" id="JANJYI010000007">
    <property type="protein sequence ID" value="KAK2641355.1"/>
    <property type="molecule type" value="Genomic_DNA"/>
</dbReference>
<name>A0AAD9WT32_9ROSI</name>
<dbReference type="Proteomes" id="UP001280121">
    <property type="component" value="Unassembled WGS sequence"/>
</dbReference>
<gene>
    <name evidence="1" type="ORF">Ddye_023118</name>
</gene>
<organism evidence="1 2">
    <name type="scientific">Dipteronia dyeriana</name>
    <dbReference type="NCBI Taxonomy" id="168575"/>
    <lineage>
        <taxon>Eukaryota</taxon>
        <taxon>Viridiplantae</taxon>
        <taxon>Streptophyta</taxon>
        <taxon>Embryophyta</taxon>
        <taxon>Tracheophyta</taxon>
        <taxon>Spermatophyta</taxon>
        <taxon>Magnoliopsida</taxon>
        <taxon>eudicotyledons</taxon>
        <taxon>Gunneridae</taxon>
        <taxon>Pentapetalae</taxon>
        <taxon>rosids</taxon>
        <taxon>malvids</taxon>
        <taxon>Sapindales</taxon>
        <taxon>Sapindaceae</taxon>
        <taxon>Hippocastanoideae</taxon>
        <taxon>Acereae</taxon>
        <taxon>Dipteronia</taxon>
    </lineage>
</organism>
<evidence type="ECO:0000313" key="1">
    <source>
        <dbReference type="EMBL" id="KAK2641355.1"/>
    </source>
</evidence>
<dbReference type="PANTHER" id="PTHR35548:SF1">
    <property type="entry name" value="EXPRESSED PROTEIN"/>
    <property type="match status" value="1"/>
</dbReference>
<dbReference type="PANTHER" id="PTHR35548">
    <property type="entry name" value="EXPRESSED PROTEIN"/>
    <property type="match status" value="1"/>
</dbReference>
<evidence type="ECO:0000313" key="2">
    <source>
        <dbReference type="Proteomes" id="UP001280121"/>
    </source>
</evidence>